<dbReference type="HOGENOM" id="CLU_060275_2_0_9"/>
<accession>A0A089LTK7</accession>
<dbReference type="InterPro" id="IPR041698">
    <property type="entry name" value="Methyltransf_25"/>
</dbReference>
<dbReference type="CDD" id="cd02440">
    <property type="entry name" value="AdoMet_MTases"/>
    <property type="match status" value="1"/>
</dbReference>
<keyword evidence="2" id="KW-0489">Methyltransferase</keyword>
<dbReference type="OrthoDB" id="9791837at2"/>
<dbReference type="GO" id="GO:0032259">
    <property type="term" value="P:methylation"/>
    <property type="evidence" value="ECO:0007669"/>
    <property type="project" value="UniProtKB-KW"/>
</dbReference>
<dbReference type="Proteomes" id="UP000029507">
    <property type="component" value="Chromosome"/>
</dbReference>
<dbReference type="AlphaFoldDB" id="A0A089LTK7"/>
<gene>
    <name evidence="2" type="ORF">PSTEL_18840</name>
</gene>
<dbReference type="RefSeq" id="WP_038701210.1">
    <property type="nucleotide sequence ID" value="NZ_CP009286.1"/>
</dbReference>
<feature type="domain" description="Methyltransferase" evidence="1">
    <location>
        <begin position="76"/>
        <end position="167"/>
    </location>
</feature>
<evidence type="ECO:0000313" key="3">
    <source>
        <dbReference type="Proteomes" id="UP000029507"/>
    </source>
</evidence>
<proteinExistence type="predicted"/>
<evidence type="ECO:0000313" key="2">
    <source>
        <dbReference type="EMBL" id="AIQ64866.1"/>
    </source>
</evidence>
<dbReference type="Pfam" id="PF13649">
    <property type="entry name" value="Methyltransf_25"/>
    <property type="match status" value="1"/>
</dbReference>
<keyword evidence="3" id="KW-1185">Reference proteome</keyword>
<evidence type="ECO:0000259" key="1">
    <source>
        <dbReference type="Pfam" id="PF13649"/>
    </source>
</evidence>
<dbReference type="STRING" id="169760.PSTEL_18840"/>
<dbReference type="Gene3D" id="3.40.50.150">
    <property type="entry name" value="Vaccinia Virus protein VP39"/>
    <property type="match status" value="1"/>
</dbReference>
<name>A0A089LTK7_9BACL</name>
<reference evidence="2 3" key="1">
    <citation type="submission" date="2014-08" db="EMBL/GenBank/DDBJ databases">
        <title>Comparative genomics of the Paenibacillus odorifer group.</title>
        <authorList>
            <person name="den Bakker H.C."/>
            <person name="Tsai Y.-C."/>
            <person name="Martin N."/>
            <person name="Korlach J."/>
            <person name="Wiedmann M."/>
        </authorList>
    </citation>
    <scope>NUCLEOTIDE SEQUENCE [LARGE SCALE GENOMIC DNA]</scope>
    <source>
        <strain evidence="2 3">DSM 14472</strain>
    </source>
</reference>
<keyword evidence="2" id="KW-0808">Transferase</keyword>
<dbReference type="KEGG" id="pste:PSTEL_18840"/>
<organism evidence="2 3">
    <name type="scientific">Paenibacillus stellifer</name>
    <dbReference type="NCBI Taxonomy" id="169760"/>
    <lineage>
        <taxon>Bacteria</taxon>
        <taxon>Bacillati</taxon>
        <taxon>Bacillota</taxon>
        <taxon>Bacilli</taxon>
        <taxon>Bacillales</taxon>
        <taxon>Paenibacillaceae</taxon>
        <taxon>Paenibacillus</taxon>
    </lineage>
</organism>
<protein>
    <submittedName>
        <fullName evidence="2">SAM-dependent methyltransferase</fullName>
    </submittedName>
</protein>
<sequence length="307" mass="34527">MSNDLFNEEVWEKAWKEDPHSMANRMKRSGVDMTRSFDDKAEVFNREVFSDAGRHRSERIIGWIEGQGVEFDGMSVLDVGAASGGFSVPFAERGARVTAVEPNVPLAKLFKANTEPLNREQERVSLVHEAFEDIDLAQKGWQQAFDLVFVSMCPVVTDWDSVERLLGCARQFCYISTMAGDREHSLVNEVLPLLGGQKNMNGPSDMAYLLHLLYLKGYAYESIVTREMKTVELSPDDAVIEVMEMLKHHRVEANATARKVVTDYVRSTYGDGPVTVSQGGRFGKVFIRLQDQNMYTRKSVTGNNVKG</sequence>
<dbReference type="GO" id="GO:0008168">
    <property type="term" value="F:methyltransferase activity"/>
    <property type="evidence" value="ECO:0007669"/>
    <property type="project" value="UniProtKB-KW"/>
</dbReference>
<dbReference type="EMBL" id="CP009286">
    <property type="protein sequence ID" value="AIQ64866.1"/>
    <property type="molecule type" value="Genomic_DNA"/>
</dbReference>
<dbReference type="InterPro" id="IPR029063">
    <property type="entry name" value="SAM-dependent_MTases_sf"/>
</dbReference>
<dbReference type="SUPFAM" id="SSF53335">
    <property type="entry name" value="S-adenosyl-L-methionine-dependent methyltransferases"/>
    <property type="match status" value="1"/>
</dbReference>